<name>H2YV01_CIOSA</name>
<sequence length="80" mass="9250">MTSFPSKLSPCQLRFLHTLYDITTQNQLFGADEFIAMNNLSRSILQLSPSTQEMYEQISFETLEESISQYTELFSSVDRT</sequence>
<dbReference type="InParanoid" id="H2YV01"/>
<dbReference type="HOGENOM" id="CLU_2596161_0_0_1"/>
<dbReference type="Proteomes" id="UP000007875">
    <property type="component" value="Unassembled WGS sequence"/>
</dbReference>
<evidence type="ECO:0000313" key="1">
    <source>
        <dbReference type="Ensembl" id="ENSCSAVP00000009161.1"/>
    </source>
</evidence>
<evidence type="ECO:0000313" key="2">
    <source>
        <dbReference type="Proteomes" id="UP000007875"/>
    </source>
</evidence>
<dbReference type="Ensembl" id="ENSCSAVT00000009278.1">
    <property type="protein sequence ID" value="ENSCSAVP00000009161.1"/>
    <property type="gene ID" value="ENSCSAVG00000005397.1"/>
</dbReference>
<proteinExistence type="predicted"/>
<dbReference type="AlphaFoldDB" id="H2YV01"/>
<organism evidence="1 2">
    <name type="scientific">Ciona savignyi</name>
    <name type="common">Pacific transparent sea squirt</name>
    <dbReference type="NCBI Taxonomy" id="51511"/>
    <lineage>
        <taxon>Eukaryota</taxon>
        <taxon>Metazoa</taxon>
        <taxon>Chordata</taxon>
        <taxon>Tunicata</taxon>
        <taxon>Ascidiacea</taxon>
        <taxon>Phlebobranchia</taxon>
        <taxon>Cionidae</taxon>
        <taxon>Ciona</taxon>
    </lineage>
</organism>
<reference evidence="2" key="1">
    <citation type="submission" date="2003-08" db="EMBL/GenBank/DDBJ databases">
        <authorList>
            <person name="Birren B."/>
            <person name="Nusbaum C."/>
            <person name="Abebe A."/>
            <person name="Abouelleil A."/>
            <person name="Adekoya E."/>
            <person name="Ait-zahra M."/>
            <person name="Allen N."/>
            <person name="Allen T."/>
            <person name="An P."/>
            <person name="Anderson M."/>
            <person name="Anderson S."/>
            <person name="Arachchi H."/>
            <person name="Armbruster J."/>
            <person name="Bachantsang P."/>
            <person name="Baldwin J."/>
            <person name="Barry A."/>
            <person name="Bayul T."/>
            <person name="Blitshsteyn B."/>
            <person name="Bloom T."/>
            <person name="Blye J."/>
            <person name="Boguslavskiy L."/>
            <person name="Borowsky M."/>
            <person name="Boukhgalter B."/>
            <person name="Brunache A."/>
            <person name="Butler J."/>
            <person name="Calixte N."/>
            <person name="Calvo S."/>
            <person name="Camarata J."/>
            <person name="Campo K."/>
            <person name="Chang J."/>
            <person name="Cheshatsang Y."/>
            <person name="Citroen M."/>
            <person name="Collymore A."/>
            <person name="Considine T."/>
            <person name="Cook A."/>
            <person name="Cooke P."/>
            <person name="Corum B."/>
            <person name="Cuomo C."/>
            <person name="David R."/>
            <person name="Dawoe T."/>
            <person name="Degray S."/>
            <person name="Dodge S."/>
            <person name="Dooley K."/>
            <person name="Dorje P."/>
            <person name="Dorjee K."/>
            <person name="Dorris L."/>
            <person name="Duffey N."/>
            <person name="Dupes A."/>
            <person name="Elkins T."/>
            <person name="Engels R."/>
            <person name="Erickson J."/>
            <person name="Farina A."/>
            <person name="Faro S."/>
            <person name="Ferreira P."/>
            <person name="Fischer H."/>
            <person name="Fitzgerald M."/>
            <person name="Foley K."/>
            <person name="Gage D."/>
            <person name="Galagan J."/>
            <person name="Gearin G."/>
            <person name="Gnerre S."/>
            <person name="Gnirke A."/>
            <person name="Goyette A."/>
            <person name="Graham J."/>
            <person name="Grandbois E."/>
            <person name="Gyaltsen K."/>
            <person name="Hafez N."/>
            <person name="Hagopian D."/>
            <person name="Hagos B."/>
            <person name="Hall J."/>
            <person name="Hatcher B."/>
            <person name="Heller A."/>
            <person name="Higgins H."/>
            <person name="Honan T."/>
            <person name="Horn A."/>
            <person name="Houde N."/>
            <person name="Hughes L."/>
            <person name="Hulme W."/>
            <person name="Husby E."/>
            <person name="Iliev I."/>
            <person name="Jaffe D."/>
            <person name="Jones C."/>
            <person name="Kamal M."/>
            <person name="Kamat A."/>
            <person name="Kamvysselis M."/>
            <person name="Karlsson E."/>
            <person name="Kells C."/>
            <person name="Kieu A."/>
            <person name="Kisner P."/>
            <person name="Kodira C."/>
            <person name="Kulbokas E."/>
            <person name="Labutti K."/>
            <person name="Lama D."/>
            <person name="Landers T."/>
            <person name="Leger J."/>
            <person name="Levine S."/>
            <person name="Lewis D."/>
            <person name="Lewis T."/>
            <person name="Lindblad-toh K."/>
            <person name="Liu X."/>
            <person name="Lokyitsang T."/>
            <person name="Lokyitsang Y."/>
            <person name="Lucien O."/>
            <person name="Lui A."/>
            <person name="Ma L.J."/>
            <person name="Mabbitt R."/>
            <person name="Macdonald J."/>
            <person name="Maclean C."/>
            <person name="Major J."/>
            <person name="Manning J."/>
            <person name="Marabella R."/>
            <person name="Maru K."/>
            <person name="Matthews C."/>
            <person name="Mauceli E."/>
            <person name="Mccarthy M."/>
            <person name="Mcdonough S."/>
            <person name="Mcghee T."/>
            <person name="Meldrim J."/>
            <person name="Meneus L."/>
            <person name="Mesirov J."/>
            <person name="Mihalev A."/>
            <person name="Mihova T."/>
            <person name="Mikkelsen T."/>
            <person name="Mlenga V."/>
            <person name="Moru K."/>
            <person name="Mozes J."/>
            <person name="Mulrain L."/>
            <person name="Munson G."/>
            <person name="Naylor J."/>
            <person name="Newes C."/>
            <person name="Nguyen C."/>
            <person name="Nguyen N."/>
            <person name="Nguyen T."/>
            <person name="Nicol R."/>
            <person name="Nielsen C."/>
            <person name="Nizzari M."/>
            <person name="Norbu C."/>
            <person name="Norbu N."/>
            <person name="O'donnell P."/>
            <person name="Okoawo O."/>
            <person name="O'leary S."/>
            <person name="Omotosho B."/>
            <person name="O'neill K."/>
            <person name="Osman S."/>
            <person name="Parker S."/>
            <person name="Perrin D."/>
            <person name="Phunkhang P."/>
            <person name="Piqani B."/>
            <person name="Purcell S."/>
            <person name="Rachupka T."/>
            <person name="Ramasamy U."/>
            <person name="Rameau R."/>
            <person name="Ray V."/>
            <person name="Raymond C."/>
            <person name="Retta R."/>
            <person name="Richardson S."/>
            <person name="Rise C."/>
            <person name="Rodriguez J."/>
            <person name="Rogers J."/>
            <person name="Rogov P."/>
            <person name="Rutman M."/>
            <person name="Schupbach R."/>
            <person name="Seaman C."/>
            <person name="Settipalli S."/>
            <person name="Sharpe T."/>
            <person name="Sheridan J."/>
            <person name="Sherpa N."/>
            <person name="Shi J."/>
            <person name="Smirnov S."/>
            <person name="Smith C."/>
            <person name="Sougnez C."/>
            <person name="Spencer B."/>
            <person name="Stalker J."/>
            <person name="Stange-thomann N."/>
            <person name="Stavropoulos S."/>
            <person name="Stetson K."/>
            <person name="Stone C."/>
            <person name="Stone S."/>
            <person name="Stubbs M."/>
            <person name="Talamas J."/>
            <person name="Tchuinga P."/>
            <person name="Tenzing P."/>
            <person name="Tesfaye S."/>
            <person name="Theodore J."/>
            <person name="Thoulutsang Y."/>
            <person name="Topham K."/>
            <person name="Towey S."/>
            <person name="Tsamla T."/>
            <person name="Tsomo N."/>
            <person name="Vallee D."/>
            <person name="Vassiliev H."/>
            <person name="Venkataraman V."/>
            <person name="Vinson J."/>
            <person name="Vo A."/>
            <person name="Wade C."/>
            <person name="Wang S."/>
            <person name="Wangchuk T."/>
            <person name="Wangdi T."/>
            <person name="Whittaker C."/>
            <person name="Wilkinson J."/>
            <person name="Wu Y."/>
            <person name="Wyman D."/>
            <person name="Yadav S."/>
            <person name="Yang S."/>
            <person name="Yang X."/>
            <person name="Yeager S."/>
            <person name="Yee E."/>
            <person name="Young G."/>
            <person name="Zainoun J."/>
            <person name="Zembeck L."/>
            <person name="Zimmer A."/>
            <person name="Zody M."/>
            <person name="Lander E."/>
        </authorList>
    </citation>
    <scope>NUCLEOTIDE SEQUENCE [LARGE SCALE GENOMIC DNA]</scope>
</reference>
<dbReference type="eggNOG" id="ENOG502SBZ0">
    <property type="taxonomic scope" value="Eukaryota"/>
</dbReference>
<reference evidence="1" key="3">
    <citation type="submission" date="2025-09" db="UniProtKB">
        <authorList>
            <consortium name="Ensembl"/>
        </authorList>
    </citation>
    <scope>IDENTIFICATION</scope>
</reference>
<keyword evidence="2" id="KW-1185">Reference proteome</keyword>
<dbReference type="GeneTree" id="ENSGT00390000011505"/>
<protein>
    <submittedName>
        <fullName evidence="1">Uncharacterized protein</fullName>
    </submittedName>
</protein>
<reference evidence="1" key="2">
    <citation type="submission" date="2025-08" db="UniProtKB">
        <authorList>
            <consortium name="Ensembl"/>
        </authorList>
    </citation>
    <scope>IDENTIFICATION</scope>
</reference>
<accession>H2YV01</accession>